<organism evidence="3 4">
    <name type="scientific">Aquabacterium soli</name>
    <dbReference type="NCBI Taxonomy" id="2493092"/>
    <lineage>
        <taxon>Bacteria</taxon>
        <taxon>Pseudomonadati</taxon>
        <taxon>Pseudomonadota</taxon>
        <taxon>Betaproteobacteria</taxon>
        <taxon>Burkholderiales</taxon>
        <taxon>Aquabacterium</taxon>
    </lineage>
</organism>
<feature type="compositionally biased region" description="Basic and acidic residues" evidence="1">
    <location>
        <begin position="41"/>
        <end position="59"/>
    </location>
</feature>
<comment type="caution">
    <text evidence="3">The sequence shown here is derived from an EMBL/GenBank/DDBJ whole genome shotgun (WGS) entry which is preliminary data.</text>
</comment>
<feature type="region of interest" description="Disordered" evidence="1">
    <location>
        <begin position="33"/>
        <end position="70"/>
    </location>
</feature>
<proteinExistence type="predicted"/>
<evidence type="ECO:0000256" key="2">
    <source>
        <dbReference type="SAM" id="Phobius"/>
    </source>
</evidence>
<evidence type="ECO:0000313" key="4">
    <source>
        <dbReference type="Proteomes" id="UP000269265"/>
    </source>
</evidence>
<feature type="transmembrane region" description="Helical" evidence="2">
    <location>
        <begin position="12"/>
        <end position="32"/>
    </location>
</feature>
<dbReference type="Proteomes" id="UP000269265">
    <property type="component" value="Unassembled WGS sequence"/>
</dbReference>
<dbReference type="AlphaFoldDB" id="A0A3R8YLL1"/>
<evidence type="ECO:0000256" key="1">
    <source>
        <dbReference type="SAM" id="MobiDB-lite"/>
    </source>
</evidence>
<dbReference type="EMBL" id="RSED01000013">
    <property type="protein sequence ID" value="RRS03219.1"/>
    <property type="molecule type" value="Genomic_DNA"/>
</dbReference>
<name>A0A3R8YLL1_9BURK</name>
<gene>
    <name evidence="3" type="ORF">EIP75_16130</name>
</gene>
<keyword evidence="4" id="KW-1185">Reference proteome</keyword>
<sequence>MVVFGHEVPDVMVVKIVFVLAIAALAGVYEGWTGRSFGRKPRPEKPPEPIPGEVKHMGMVDEVPPDQRLP</sequence>
<keyword evidence="2" id="KW-0812">Transmembrane</keyword>
<keyword evidence="2" id="KW-0472">Membrane</keyword>
<reference evidence="3 4" key="1">
    <citation type="submission" date="2018-12" db="EMBL/GenBank/DDBJ databases">
        <title>The whole draft genome of Aquabacterium sp. SJQ9.</title>
        <authorList>
            <person name="Sun L."/>
            <person name="Gao X."/>
            <person name="Chen W."/>
            <person name="Huang K."/>
        </authorList>
    </citation>
    <scope>NUCLEOTIDE SEQUENCE [LARGE SCALE GENOMIC DNA]</scope>
    <source>
        <strain evidence="3 4">SJQ9</strain>
    </source>
</reference>
<evidence type="ECO:0000313" key="3">
    <source>
        <dbReference type="EMBL" id="RRS03219.1"/>
    </source>
</evidence>
<keyword evidence="2" id="KW-1133">Transmembrane helix</keyword>
<protein>
    <submittedName>
        <fullName evidence="3">Uncharacterized protein</fullName>
    </submittedName>
</protein>
<accession>A0A3R8YLL1</accession>
<dbReference type="RefSeq" id="WP_125244311.1">
    <property type="nucleotide sequence ID" value="NZ_RSED01000013.1"/>
</dbReference>